<evidence type="ECO:0000256" key="4">
    <source>
        <dbReference type="ARBA" id="ARBA00022618"/>
    </source>
</evidence>
<dbReference type="InterPro" id="IPR001182">
    <property type="entry name" value="FtsW/RodA"/>
</dbReference>
<dbReference type="GO" id="GO:0008955">
    <property type="term" value="F:peptidoglycan glycosyltransferase activity"/>
    <property type="evidence" value="ECO:0007669"/>
    <property type="project" value="UniProtKB-UniRule"/>
</dbReference>
<feature type="transmembrane region" description="Helical" evidence="16">
    <location>
        <begin position="348"/>
        <end position="369"/>
    </location>
</feature>
<name>A0A2S5TGW9_9GAMM</name>
<keyword evidence="6 16" id="KW-0808">Transferase</keyword>
<dbReference type="EMBL" id="PSNW01000004">
    <property type="protein sequence ID" value="PPE74187.1"/>
    <property type="molecule type" value="Genomic_DNA"/>
</dbReference>
<dbReference type="AlphaFoldDB" id="A0A2S5TGW9"/>
<dbReference type="GO" id="GO:0032153">
    <property type="term" value="C:cell division site"/>
    <property type="evidence" value="ECO:0007669"/>
    <property type="project" value="UniProtKB-UniRule"/>
</dbReference>
<keyword evidence="7 16" id="KW-0812">Transmembrane</keyword>
<feature type="transmembrane region" description="Helical" evidence="16">
    <location>
        <begin position="173"/>
        <end position="189"/>
    </location>
</feature>
<keyword evidence="19" id="KW-1185">Reference proteome</keyword>
<feature type="compositionally biased region" description="Basic and acidic residues" evidence="17">
    <location>
        <begin position="387"/>
        <end position="396"/>
    </location>
</feature>
<dbReference type="HAMAP" id="MF_00913">
    <property type="entry name" value="PGT_FtsW_proteobact"/>
    <property type="match status" value="1"/>
</dbReference>
<keyword evidence="9 16" id="KW-0573">Peptidoglycan synthesis</keyword>
<evidence type="ECO:0000313" key="18">
    <source>
        <dbReference type="EMBL" id="PPE74187.1"/>
    </source>
</evidence>
<comment type="pathway">
    <text evidence="2 16">Cell wall biogenesis; peptidoglycan biosynthesis.</text>
</comment>
<comment type="similarity">
    <text evidence="14 16">Belongs to the SEDS family. FtsW subfamily.</text>
</comment>
<dbReference type="UniPathway" id="UPA00219"/>
<dbReference type="OrthoDB" id="9768187at2"/>
<feature type="transmembrane region" description="Helical" evidence="16">
    <location>
        <begin position="194"/>
        <end position="213"/>
    </location>
</feature>
<gene>
    <name evidence="16 18" type="primary">ftsW</name>
    <name evidence="18" type="ORF">C3942_09135</name>
</gene>
<keyword evidence="5 16" id="KW-0328">Glycosyltransferase</keyword>
<dbReference type="InterPro" id="IPR018365">
    <property type="entry name" value="Cell_cycle_FtsW-rel_CS"/>
</dbReference>
<evidence type="ECO:0000256" key="13">
    <source>
        <dbReference type="ARBA" id="ARBA00023316"/>
    </source>
</evidence>
<feature type="transmembrane region" description="Helical" evidence="16">
    <location>
        <begin position="84"/>
        <end position="102"/>
    </location>
</feature>
<evidence type="ECO:0000256" key="14">
    <source>
        <dbReference type="ARBA" id="ARBA00038053"/>
    </source>
</evidence>
<keyword evidence="12 16" id="KW-0131">Cell cycle</keyword>
<evidence type="ECO:0000313" key="19">
    <source>
        <dbReference type="Proteomes" id="UP000238220"/>
    </source>
</evidence>
<keyword evidence="3 16" id="KW-1003">Cell membrane</keyword>
<dbReference type="NCBIfam" id="TIGR02614">
    <property type="entry name" value="ftsW"/>
    <property type="match status" value="1"/>
</dbReference>
<evidence type="ECO:0000256" key="3">
    <source>
        <dbReference type="ARBA" id="ARBA00022475"/>
    </source>
</evidence>
<keyword evidence="16" id="KW-0997">Cell inner membrane</keyword>
<evidence type="ECO:0000256" key="17">
    <source>
        <dbReference type="SAM" id="MobiDB-lite"/>
    </source>
</evidence>
<feature type="transmembrane region" description="Helical" evidence="16">
    <location>
        <begin position="272"/>
        <end position="301"/>
    </location>
</feature>
<evidence type="ECO:0000256" key="1">
    <source>
        <dbReference type="ARBA" id="ARBA00004651"/>
    </source>
</evidence>
<dbReference type="PROSITE" id="PS00428">
    <property type="entry name" value="FTSW_RODA_SPOVE"/>
    <property type="match status" value="1"/>
</dbReference>
<comment type="caution">
    <text evidence="16">Lacks conserved residue(s) required for the propagation of feature annotation.</text>
</comment>
<dbReference type="GO" id="GO:0071555">
    <property type="term" value="P:cell wall organization"/>
    <property type="evidence" value="ECO:0007669"/>
    <property type="project" value="UniProtKB-KW"/>
</dbReference>
<evidence type="ECO:0000256" key="6">
    <source>
        <dbReference type="ARBA" id="ARBA00022679"/>
    </source>
</evidence>
<dbReference type="Proteomes" id="UP000238220">
    <property type="component" value="Unassembled WGS sequence"/>
</dbReference>
<evidence type="ECO:0000256" key="9">
    <source>
        <dbReference type="ARBA" id="ARBA00022984"/>
    </source>
</evidence>
<evidence type="ECO:0000256" key="11">
    <source>
        <dbReference type="ARBA" id="ARBA00023136"/>
    </source>
</evidence>
<evidence type="ECO:0000256" key="5">
    <source>
        <dbReference type="ARBA" id="ARBA00022676"/>
    </source>
</evidence>
<dbReference type="GO" id="GO:0043093">
    <property type="term" value="P:FtsZ-dependent cytokinesis"/>
    <property type="evidence" value="ECO:0007669"/>
    <property type="project" value="UniProtKB-UniRule"/>
</dbReference>
<comment type="caution">
    <text evidence="18">The sequence shown here is derived from an EMBL/GenBank/DDBJ whole genome shotgun (WGS) entry which is preliminary data.</text>
</comment>
<comment type="function">
    <text evidence="16">Peptidoglycan polymerase that is essential for cell division.</text>
</comment>
<evidence type="ECO:0000256" key="8">
    <source>
        <dbReference type="ARBA" id="ARBA00022960"/>
    </source>
</evidence>
<reference evidence="18 19" key="1">
    <citation type="submission" date="2018-02" db="EMBL/GenBank/DDBJ databases">
        <title>Genome sequencing of Solimonas sp. HR-BB.</title>
        <authorList>
            <person name="Lee Y."/>
            <person name="Jeon C.O."/>
        </authorList>
    </citation>
    <scope>NUCLEOTIDE SEQUENCE [LARGE SCALE GENOMIC DNA]</scope>
    <source>
        <strain evidence="18 19">HR-BB</strain>
    </source>
</reference>
<keyword evidence="10 16" id="KW-1133">Transmembrane helix</keyword>
<keyword evidence="8 16" id="KW-0133">Cell shape</keyword>
<dbReference type="RefSeq" id="WP_104230075.1">
    <property type="nucleotide sequence ID" value="NZ_PSNW01000004.1"/>
</dbReference>
<dbReference type="GO" id="GO:0009252">
    <property type="term" value="P:peptidoglycan biosynthetic process"/>
    <property type="evidence" value="ECO:0007669"/>
    <property type="project" value="UniProtKB-UniRule"/>
</dbReference>
<dbReference type="GO" id="GO:0008360">
    <property type="term" value="P:regulation of cell shape"/>
    <property type="evidence" value="ECO:0007669"/>
    <property type="project" value="UniProtKB-KW"/>
</dbReference>
<accession>A0A2S5TGW9</accession>
<dbReference type="GO" id="GO:0015648">
    <property type="term" value="F:lipid-linked peptidoglycan transporter activity"/>
    <property type="evidence" value="ECO:0007669"/>
    <property type="project" value="TreeGrafter"/>
</dbReference>
<feature type="region of interest" description="Disordered" evidence="17">
    <location>
        <begin position="382"/>
        <end position="420"/>
    </location>
</feature>
<dbReference type="EC" id="2.4.99.28" evidence="16"/>
<evidence type="ECO:0000256" key="10">
    <source>
        <dbReference type="ARBA" id="ARBA00022989"/>
    </source>
</evidence>
<keyword evidence="11 16" id="KW-0472">Membrane</keyword>
<feature type="transmembrane region" description="Helical" evidence="16">
    <location>
        <begin position="53"/>
        <end position="72"/>
    </location>
</feature>
<proteinExistence type="inferred from homology"/>
<dbReference type="GO" id="GO:0005886">
    <property type="term" value="C:plasma membrane"/>
    <property type="evidence" value="ECO:0007669"/>
    <property type="project" value="UniProtKB-SubCell"/>
</dbReference>
<protein>
    <recommendedName>
        <fullName evidence="16">Probable peptidoglycan glycosyltransferase FtsW</fullName>
        <shortName evidence="16">PGT</shortName>
        <ecNumber evidence="16">2.4.99.28</ecNumber>
    </recommendedName>
    <alternativeName>
        <fullName evidence="16">Cell division protein FtsW</fullName>
    </alternativeName>
    <alternativeName>
        <fullName evidence="16">Cell wall polymerase</fullName>
    </alternativeName>
    <alternativeName>
        <fullName evidence="16">Peptidoglycan polymerase</fullName>
        <shortName evidence="16">PG polymerase</shortName>
    </alternativeName>
</protein>
<comment type="catalytic activity">
    <reaction evidence="15 16">
        <text>[GlcNAc-(1-&gt;4)-Mur2Ac(oyl-L-Ala-gamma-D-Glu-L-Lys-D-Ala-D-Ala)](n)-di-trans,octa-cis-undecaprenyl diphosphate + beta-D-GlcNAc-(1-&gt;4)-Mur2Ac(oyl-L-Ala-gamma-D-Glu-L-Lys-D-Ala-D-Ala)-di-trans,octa-cis-undecaprenyl diphosphate = [GlcNAc-(1-&gt;4)-Mur2Ac(oyl-L-Ala-gamma-D-Glu-L-Lys-D-Ala-D-Ala)](n+1)-di-trans,octa-cis-undecaprenyl diphosphate + di-trans,octa-cis-undecaprenyl diphosphate + H(+)</text>
        <dbReference type="Rhea" id="RHEA:23708"/>
        <dbReference type="Rhea" id="RHEA-COMP:9602"/>
        <dbReference type="Rhea" id="RHEA-COMP:9603"/>
        <dbReference type="ChEBI" id="CHEBI:15378"/>
        <dbReference type="ChEBI" id="CHEBI:58405"/>
        <dbReference type="ChEBI" id="CHEBI:60033"/>
        <dbReference type="ChEBI" id="CHEBI:78435"/>
        <dbReference type="EC" id="2.4.99.28"/>
    </reaction>
</comment>
<feature type="transmembrane region" description="Helical" evidence="16">
    <location>
        <begin position="313"/>
        <end position="336"/>
    </location>
</feature>
<evidence type="ECO:0000256" key="7">
    <source>
        <dbReference type="ARBA" id="ARBA00022692"/>
    </source>
</evidence>
<dbReference type="PANTHER" id="PTHR30474:SF2">
    <property type="entry name" value="PEPTIDOGLYCAN GLYCOSYLTRANSFERASE FTSW-RELATED"/>
    <property type="match status" value="1"/>
</dbReference>
<dbReference type="PANTHER" id="PTHR30474">
    <property type="entry name" value="CELL CYCLE PROTEIN"/>
    <property type="match status" value="1"/>
</dbReference>
<dbReference type="InterPro" id="IPR013437">
    <property type="entry name" value="FtsW"/>
</dbReference>
<dbReference type="Pfam" id="PF01098">
    <property type="entry name" value="FTSW_RODA_SPOVE"/>
    <property type="match status" value="1"/>
</dbReference>
<organism evidence="18 19">
    <name type="scientific">Solimonas fluminis</name>
    <dbReference type="NCBI Taxonomy" id="2086571"/>
    <lineage>
        <taxon>Bacteria</taxon>
        <taxon>Pseudomonadati</taxon>
        <taxon>Pseudomonadota</taxon>
        <taxon>Gammaproteobacteria</taxon>
        <taxon>Nevskiales</taxon>
        <taxon>Nevskiaceae</taxon>
        <taxon>Solimonas</taxon>
    </lineage>
</organism>
<evidence type="ECO:0000256" key="16">
    <source>
        <dbReference type="HAMAP-Rule" id="MF_00913"/>
    </source>
</evidence>
<keyword evidence="13 16" id="KW-0961">Cell wall biogenesis/degradation</keyword>
<evidence type="ECO:0000256" key="12">
    <source>
        <dbReference type="ARBA" id="ARBA00023306"/>
    </source>
</evidence>
<comment type="subcellular location">
    <subcellularLocation>
        <location evidence="16">Cell inner membrane</location>
        <topology evidence="16">Multi-pass membrane protein</topology>
    </subcellularLocation>
    <subcellularLocation>
        <location evidence="1">Cell membrane</location>
        <topology evidence="1">Multi-pass membrane protein</topology>
    </subcellularLocation>
    <text evidence="16">Localizes to the division septum.</text>
</comment>
<keyword evidence="4 16" id="KW-0132">Cell division</keyword>
<sequence length="420" mass="45874">MSFSLKLSMPRARYGMDVWLSLAAAILLTWGVVMVASASVAQAEKLTGEPFYFFYRQLLFIAMGFAAGFVMYCVPTRQWERSGLVLVGFAIFLLIVVLIPGIGVKVNYARRWIDLELFRLQASEPARLALILFLAGYITRRQAELQHGFRGLAKPIALLLLPCFLLLLEPDFGATVILMAVAFLMLFLGGARVVYFGAAGLLASGAVALLAVAEPYRMRRLLNFTNPWADVENGGWQLAQSLIAVGRGEWAGVGLGNSVQKLLYLPEMHTDFIFAILAEEFGLTGVLALVLLFGVLVWRGFVIGREAEAGGRLFPGFLCYGLSSWLGLQALINMAVNMGILPTKGLTLPLLSYGGSSLIIVCAMLGLILRVDYENRAALAGDVEPEPLPKEPKASQRETAAAPRPRRKNPEMPWLVESGS</sequence>
<evidence type="ECO:0000256" key="2">
    <source>
        <dbReference type="ARBA" id="ARBA00004752"/>
    </source>
</evidence>
<evidence type="ECO:0000256" key="15">
    <source>
        <dbReference type="ARBA" id="ARBA00049902"/>
    </source>
</evidence>